<dbReference type="GO" id="GO:0016020">
    <property type="term" value="C:membrane"/>
    <property type="evidence" value="ECO:0007669"/>
    <property type="project" value="InterPro"/>
</dbReference>
<dbReference type="InterPro" id="IPR050710">
    <property type="entry name" value="Band7/mec-2_domain"/>
</dbReference>
<dbReference type="SUPFAM" id="SSF117892">
    <property type="entry name" value="Band 7/SPFH domain"/>
    <property type="match status" value="1"/>
</dbReference>
<dbReference type="Pfam" id="PF01145">
    <property type="entry name" value="Band_7"/>
    <property type="match status" value="1"/>
</dbReference>
<dbReference type="CDD" id="cd08829">
    <property type="entry name" value="SPFH_paraslipin"/>
    <property type="match status" value="1"/>
</dbReference>
<dbReference type="InterPro" id="IPR001107">
    <property type="entry name" value="Band_7"/>
</dbReference>
<dbReference type="STRING" id="1423747.FC69_GL001250"/>
<comment type="caution">
    <text evidence="2">The sequence shown here is derived from an EMBL/GenBank/DDBJ whole genome shotgun (WGS) entry which is preliminary data.</text>
</comment>
<gene>
    <name evidence="2" type="ORF">FC69_GL001250</name>
</gene>
<organism evidence="2 3">
    <name type="scientific">Latilactobacillus fuchuensis DSM 14340 = JCM 11249</name>
    <dbReference type="NCBI Taxonomy" id="1423747"/>
    <lineage>
        <taxon>Bacteria</taxon>
        <taxon>Bacillati</taxon>
        <taxon>Bacillota</taxon>
        <taxon>Bacilli</taxon>
        <taxon>Lactobacillales</taxon>
        <taxon>Lactobacillaceae</taxon>
        <taxon>Latilactobacillus</taxon>
    </lineage>
</organism>
<dbReference type="GO" id="GO:0008233">
    <property type="term" value="F:peptidase activity"/>
    <property type="evidence" value="ECO:0007669"/>
    <property type="project" value="UniProtKB-KW"/>
</dbReference>
<dbReference type="OrthoDB" id="9809197at2"/>
<dbReference type="EMBL" id="AZEX01000035">
    <property type="protein sequence ID" value="KRL60814.1"/>
    <property type="molecule type" value="Genomic_DNA"/>
</dbReference>
<dbReference type="PATRIC" id="fig|1423747.3.peg.1276"/>
<dbReference type="PANTHER" id="PTHR43327:SF10">
    <property type="entry name" value="STOMATIN-LIKE PROTEIN 2, MITOCHONDRIAL"/>
    <property type="match status" value="1"/>
</dbReference>
<dbReference type="SMART" id="SM00244">
    <property type="entry name" value="PHB"/>
    <property type="match status" value="1"/>
</dbReference>
<protein>
    <submittedName>
        <fullName evidence="2">Membrane protease family stomatin prohibitin-like protein</fullName>
    </submittedName>
</protein>
<dbReference type="PRINTS" id="PR00721">
    <property type="entry name" value="STOMATIN"/>
</dbReference>
<proteinExistence type="predicted"/>
<keyword evidence="2" id="KW-0378">Hydrolase</keyword>
<dbReference type="AlphaFoldDB" id="A0A0R1RWR4"/>
<dbReference type="Proteomes" id="UP000051264">
    <property type="component" value="Unassembled WGS sequence"/>
</dbReference>
<dbReference type="eggNOG" id="COG0330">
    <property type="taxonomic scope" value="Bacteria"/>
</dbReference>
<keyword evidence="2" id="KW-0645">Protease</keyword>
<evidence type="ECO:0000259" key="1">
    <source>
        <dbReference type="SMART" id="SM00244"/>
    </source>
</evidence>
<feature type="domain" description="Band 7" evidence="1">
    <location>
        <begin position="3"/>
        <end position="160"/>
    </location>
</feature>
<dbReference type="PANTHER" id="PTHR43327">
    <property type="entry name" value="STOMATIN-LIKE PROTEIN 2, MITOCHONDRIAL"/>
    <property type="match status" value="1"/>
</dbReference>
<dbReference type="Gene3D" id="3.30.479.30">
    <property type="entry name" value="Band 7 domain"/>
    <property type="match status" value="1"/>
</dbReference>
<dbReference type="GO" id="GO:0006508">
    <property type="term" value="P:proteolysis"/>
    <property type="evidence" value="ECO:0007669"/>
    <property type="project" value="UniProtKB-KW"/>
</dbReference>
<dbReference type="InterPro" id="IPR001972">
    <property type="entry name" value="Stomatin_HflK_fam"/>
</dbReference>
<evidence type="ECO:0000313" key="3">
    <source>
        <dbReference type="Proteomes" id="UP000051264"/>
    </source>
</evidence>
<name>A0A0R1RWR4_9LACO</name>
<evidence type="ECO:0000313" key="2">
    <source>
        <dbReference type="EMBL" id="KRL60814.1"/>
    </source>
</evidence>
<dbReference type="InterPro" id="IPR036013">
    <property type="entry name" value="Band_7/SPFH_dom_sf"/>
</dbReference>
<accession>A0A0R1RWR4</accession>
<sequence length="274" mass="29947">MVLGIKIIPQNNLGLIETLGKYGRSVESGLQFYIPIIQKVRKVSLAMRPLSLPNYSIITKDNADVSASVTLNYHVTDGVKYQYENTDSVESMAQLVRGHLRDIIGRMDLNEALGSTAKINQELAMAIGDLTNTYGINVDRINIDELTPSKAIQEAMDKQLTADRERVATIAKAEGEAKSIELTTKAKNDALMTTARAEADATKTRADAERYRIDTVQSGLANADTKYFQNQSINAFSDLAKSSANLVVVSTDDASEFGKLPVVGKLLDKGLKQF</sequence>
<dbReference type="RefSeq" id="WP_025082940.1">
    <property type="nucleotide sequence ID" value="NZ_AZEX01000035.1"/>
</dbReference>
<reference evidence="2 3" key="1">
    <citation type="journal article" date="2015" name="Genome Announc.">
        <title>Expanding the biotechnology potential of lactobacilli through comparative genomics of 213 strains and associated genera.</title>
        <authorList>
            <person name="Sun Z."/>
            <person name="Harris H.M."/>
            <person name="McCann A."/>
            <person name="Guo C."/>
            <person name="Argimon S."/>
            <person name="Zhang W."/>
            <person name="Yang X."/>
            <person name="Jeffery I.B."/>
            <person name="Cooney J.C."/>
            <person name="Kagawa T.F."/>
            <person name="Liu W."/>
            <person name="Song Y."/>
            <person name="Salvetti E."/>
            <person name="Wrobel A."/>
            <person name="Rasinkangas P."/>
            <person name="Parkhill J."/>
            <person name="Rea M.C."/>
            <person name="O'Sullivan O."/>
            <person name="Ritari J."/>
            <person name="Douillard F.P."/>
            <person name="Paul Ross R."/>
            <person name="Yang R."/>
            <person name="Briner A.E."/>
            <person name="Felis G.E."/>
            <person name="de Vos W.M."/>
            <person name="Barrangou R."/>
            <person name="Klaenhammer T.R."/>
            <person name="Caufield P.W."/>
            <person name="Cui Y."/>
            <person name="Zhang H."/>
            <person name="O'Toole P.W."/>
        </authorList>
    </citation>
    <scope>NUCLEOTIDE SEQUENCE [LARGE SCALE GENOMIC DNA]</scope>
    <source>
        <strain evidence="2 3">DSM 14340</strain>
    </source>
</reference>